<dbReference type="CDD" id="cd00177">
    <property type="entry name" value="START"/>
    <property type="match status" value="1"/>
</dbReference>
<dbReference type="Gene3D" id="3.30.530.20">
    <property type="match status" value="1"/>
</dbReference>
<name>A0A4P9W085_9FUNG</name>
<evidence type="ECO:0000256" key="1">
    <source>
        <dbReference type="SAM" id="Phobius"/>
    </source>
</evidence>
<organism evidence="3 4">
    <name type="scientific">Blyttiomyces helicus</name>
    <dbReference type="NCBI Taxonomy" id="388810"/>
    <lineage>
        <taxon>Eukaryota</taxon>
        <taxon>Fungi</taxon>
        <taxon>Fungi incertae sedis</taxon>
        <taxon>Chytridiomycota</taxon>
        <taxon>Chytridiomycota incertae sedis</taxon>
        <taxon>Chytridiomycetes</taxon>
        <taxon>Chytridiomycetes incertae sedis</taxon>
        <taxon>Blyttiomyces</taxon>
    </lineage>
</organism>
<protein>
    <recommendedName>
        <fullName evidence="2">START domain-containing protein</fullName>
    </recommendedName>
</protein>
<dbReference type="SUPFAM" id="SSF55961">
    <property type="entry name" value="Bet v1-like"/>
    <property type="match status" value="1"/>
</dbReference>
<keyword evidence="1" id="KW-0472">Membrane</keyword>
<dbReference type="AlphaFoldDB" id="A0A4P9W085"/>
<sequence length="398" mass="42284">MPVPAALTPTPAIVAAVVAASLIPIAAANHYLANEDLVRLAAVTVILAAVLHLLGVPTLIAASVRPAAAEATVPVSTKAAPTPAAGAAAVATEEVPAGPDPYADEADALSAEFLKYADDVKDPAGPAGSGAEWVPVVSQKFGDFSIEVHQKTGCDFFFRNVIYLQATPEEAFDLMADIERRPEWDDICQEGKIVEQVSNSTVIQYFRTRGLWPTAPRDALVLAFTRPLEDGRYLNVTKSIPSHPAYESKAGDVRMLAHIAGQVVGPDPEGRERMCKIVQVVNGDLGGWLPKSVVALVTTQAIPVGMRKANKMLKAKTTQKTESEAIRLATSKTVIKPVAPTAPGSVVAATSTALVQTTRPQAPALANKSRETLILDILRRAQPWVVVSLIFALIFRSR</sequence>
<dbReference type="InterPro" id="IPR023393">
    <property type="entry name" value="START-like_dom_sf"/>
</dbReference>
<dbReference type="Proteomes" id="UP000269721">
    <property type="component" value="Unassembled WGS sequence"/>
</dbReference>
<dbReference type="PROSITE" id="PS50848">
    <property type="entry name" value="START"/>
    <property type="match status" value="1"/>
</dbReference>
<proteinExistence type="predicted"/>
<gene>
    <name evidence="3" type="ORF">BDK51DRAFT_48540</name>
</gene>
<keyword evidence="4" id="KW-1185">Reference proteome</keyword>
<dbReference type="GO" id="GO:0005737">
    <property type="term" value="C:cytoplasm"/>
    <property type="evidence" value="ECO:0007669"/>
    <property type="project" value="UniProtKB-ARBA"/>
</dbReference>
<dbReference type="Pfam" id="PF01852">
    <property type="entry name" value="START"/>
    <property type="match status" value="1"/>
</dbReference>
<dbReference type="InterPro" id="IPR051213">
    <property type="entry name" value="START_lipid_transfer"/>
</dbReference>
<reference evidence="4" key="1">
    <citation type="journal article" date="2018" name="Nat. Microbiol.">
        <title>Leveraging single-cell genomics to expand the fungal tree of life.</title>
        <authorList>
            <person name="Ahrendt S.R."/>
            <person name="Quandt C.A."/>
            <person name="Ciobanu D."/>
            <person name="Clum A."/>
            <person name="Salamov A."/>
            <person name="Andreopoulos B."/>
            <person name="Cheng J.F."/>
            <person name="Woyke T."/>
            <person name="Pelin A."/>
            <person name="Henrissat B."/>
            <person name="Reynolds N.K."/>
            <person name="Benny G.L."/>
            <person name="Smith M.E."/>
            <person name="James T.Y."/>
            <person name="Grigoriev I.V."/>
        </authorList>
    </citation>
    <scope>NUCLEOTIDE SEQUENCE [LARGE SCALE GENOMIC DNA]</scope>
</reference>
<evidence type="ECO:0000313" key="4">
    <source>
        <dbReference type="Proteomes" id="UP000269721"/>
    </source>
</evidence>
<evidence type="ECO:0000259" key="2">
    <source>
        <dbReference type="PROSITE" id="PS50848"/>
    </source>
</evidence>
<dbReference type="EMBL" id="ML000653">
    <property type="protein sequence ID" value="RKO83960.1"/>
    <property type="molecule type" value="Genomic_DNA"/>
</dbReference>
<feature type="transmembrane region" description="Helical" evidence="1">
    <location>
        <begin position="40"/>
        <end position="60"/>
    </location>
</feature>
<dbReference type="PANTHER" id="PTHR19308:SF14">
    <property type="entry name" value="START DOMAIN-CONTAINING PROTEIN"/>
    <property type="match status" value="1"/>
</dbReference>
<dbReference type="GO" id="GO:0008289">
    <property type="term" value="F:lipid binding"/>
    <property type="evidence" value="ECO:0007669"/>
    <property type="project" value="InterPro"/>
</dbReference>
<accession>A0A4P9W085</accession>
<dbReference type="SMART" id="SM00234">
    <property type="entry name" value="START"/>
    <property type="match status" value="1"/>
</dbReference>
<feature type="domain" description="START" evidence="2">
    <location>
        <begin position="133"/>
        <end position="318"/>
    </location>
</feature>
<keyword evidence="1" id="KW-0812">Transmembrane</keyword>
<dbReference type="OrthoDB" id="333905at2759"/>
<dbReference type="PANTHER" id="PTHR19308">
    <property type="entry name" value="PHOSPHATIDYLCHOLINE TRANSFER PROTEIN"/>
    <property type="match status" value="1"/>
</dbReference>
<feature type="transmembrane region" description="Helical" evidence="1">
    <location>
        <begin position="12"/>
        <end position="33"/>
    </location>
</feature>
<dbReference type="InterPro" id="IPR002913">
    <property type="entry name" value="START_lipid-bd_dom"/>
</dbReference>
<evidence type="ECO:0000313" key="3">
    <source>
        <dbReference type="EMBL" id="RKO83960.1"/>
    </source>
</evidence>
<keyword evidence="1" id="KW-1133">Transmembrane helix</keyword>